<dbReference type="AlphaFoldDB" id="I9VQT9"/>
<reference evidence="1 2" key="1">
    <citation type="journal article" date="2013" name="Pathog. Dis.">
        <title>Genome sequences of 65 Helicobacter pylori strains isolated from asymptomatic individuals and patients with gastric cancer, peptic ulcer disease, or gastritis.</title>
        <authorList>
            <person name="Blanchard T.G."/>
            <person name="Czinn S.J."/>
            <person name="Correa P."/>
            <person name="Nakazawa T."/>
            <person name="Keelan M."/>
            <person name="Morningstar L."/>
            <person name="Santana-Cruz I."/>
            <person name="Maroo A."/>
            <person name="McCracken C."/>
            <person name="Shefchek K."/>
            <person name="Daugherty S."/>
            <person name="Song Y."/>
            <person name="Fraser C.M."/>
            <person name="Fricke W.F."/>
        </authorList>
    </citation>
    <scope>NUCLEOTIDE SEQUENCE [LARGE SCALE GENOMIC DNA]</scope>
    <source>
        <strain evidence="1 2">Hp H-34</strain>
    </source>
</reference>
<accession>I9VQT9</accession>
<evidence type="ECO:0000313" key="2">
    <source>
        <dbReference type="Proteomes" id="UP000004741"/>
    </source>
</evidence>
<dbReference type="PATRIC" id="fig|992069.3.peg.1131"/>
<comment type="caution">
    <text evidence="1">The sequence shown here is derived from an EMBL/GenBank/DDBJ whole genome shotgun (WGS) entry which is preliminary data.</text>
</comment>
<dbReference type="Proteomes" id="UP000004741">
    <property type="component" value="Unassembled WGS sequence"/>
</dbReference>
<proteinExistence type="predicted"/>
<sequence length="41" mass="4663">MQNIPLCVHDFTIKQSNSNPFFRKIKGGLKVLGVKFLLKMA</sequence>
<organism evidence="1 2">
    <name type="scientific">Helicobacter pylori Hp H-34</name>
    <dbReference type="NCBI Taxonomy" id="992069"/>
    <lineage>
        <taxon>Bacteria</taxon>
        <taxon>Pseudomonadati</taxon>
        <taxon>Campylobacterota</taxon>
        <taxon>Epsilonproteobacteria</taxon>
        <taxon>Campylobacterales</taxon>
        <taxon>Helicobacteraceae</taxon>
        <taxon>Helicobacter</taxon>
    </lineage>
</organism>
<name>I9VQT9_HELPX</name>
<protein>
    <submittedName>
        <fullName evidence="1">Uncharacterized protein</fullName>
    </submittedName>
</protein>
<gene>
    <name evidence="1" type="ORF">HPHPH34_1164</name>
</gene>
<dbReference type="EMBL" id="AKPH01000005">
    <property type="protein sequence ID" value="EJB96121.1"/>
    <property type="molecule type" value="Genomic_DNA"/>
</dbReference>
<evidence type="ECO:0000313" key="1">
    <source>
        <dbReference type="EMBL" id="EJB96121.1"/>
    </source>
</evidence>